<reference evidence="7" key="1">
    <citation type="submission" date="2018-02" db="EMBL/GenBank/DDBJ databases">
        <title>Rhizophora mucronata_Transcriptome.</title>
        <authorList>
            <person name="Meera S.P."/>
            <person name="Sreeshan A."/>
            <person name="Augustine A."/>
        </authorList>
    </citation>
    <scope>NUCLEOTIDE SEQUENCE</scope>
    <source>
        <tissue evidence="7">Leaf</tissue>
    </source>
</reference>
<dbReference type="AlphaFoldDB" id="A0A2P2KYK6"/>
<feature type="domain" description="GST N-terminal" evidence="5">
    <location>
        <begin position="3"/>
        <end position="82"/>
    </location>
</feature>
<dbReference type="CDD" id="cd03058">
    <property type="entry name" value="GST_N_Tau"/>
    <property type="match status" value="1"/>
</dbReference>
<dbReference type="InterPro" id="IPR004045">
    <property type="entry name" value="Glutathione_S-Trfase_N"/>
</dbReference>
<sequence>MAEEVKLLGFRTGPFSPRIEMALKLKGVNYEHIEEDLPNKSPLLLKHNPIHKKIPVLIHNGKSVAESLVILEYIDDTWKQNPILPKDPYNRAIARFWAKYVDEKIMQTAARLLTEKEEEYGKIFEEICEHFKVLENELAKGEHFGGEAIGYVDIMVFTVAYWSQIRDEALQAGLVTEERLPVLYKWVKKLLDVDVVKECVLPREKQIAFYQKMEALKSTSK</sequence>
<dbReference type="GO" id="GO:0006749">
    <property type="term" value="P:glutathione metabolic process"/>
    <property type="evidence" value="ECO:0007669"/>
    <property type="project" value="InterPro"/>
</dbReference>
<dbReference type="InterPro" id="IPR040079">
    <property type="entry name" value="Glutathione_S-Trfase"/>
</dbReference>
<proteinExistence type="inferred from homology"/>
<dbReference type="GO" id="GO:0005737">
    <property type="term" value="C:cytoplasm"/>
    <property type="evidence" value="ECO:0007669"/>
    <property type="project" value="TreeGrafter"/>
</dbReference>
<dbReference type="PROSITE" id="PS50405">
    <property type="entry name" value="GST_CTER"/>
    <property type="match status" value="1"/>
</dbReference>
<dbReference type="InterPro" id="IPR036249">
    <property type="entry name" value="Thioredoxin-like_sf"/>
</dbReference>
<dbReference type="InterPro" id="IPR004046">
    <property type="entry name" value="GST_C"/>
</dbReference>
<evidence type="ECO:0000256" key="1">
    <source>
        <dbReference type="ARBA" id="ARBA00012452"/>
    </source>
</evidence>
<accession>A0A2P2KYK6</accession>
<dbReference type="InterPro" id="IPR036282">
    <property type="entry name" value="Glutathione-S-Trfase_C_sf"/>
</dbReference>
<dbReference type="PANTHER" id="PTHR11260:SF705">
    <property type="entry name" value="GLUTATHIONE TRANSFERASE"/>
    <property type="match status" value="1"/>
</dbReference>
<dbReference type="Gene3D" id="1.20.1050.10">
    <property type="match status" value="1"/>
</dbReference>
<dbReference type="GO" id="GO:0004364">
    <property type="term" value="F:glutathione transferase activity"/>
    <property type="evidence" value="ECO:0007669"/>
    <property type="project" value="UniProtKB-EC"/>
</dbReference>
<dbReference type="PANTHER" id="PTHR11260">
    <property type="entry name" value="GLUTATHIONE S-TRANSFERASE, GST, SUPERFAMILY, GST DOMAIN CONTAINING"/>
    <property type="match status" value="1"/>
</dbReference>
<dbReference type="InterPro" id="IPR045074">
    <property type="entry name" value="GST_C_Tau"/>
</dbReference>
<evidence type="ECO:0000256" key="2">
    <source>
        <dbReference type="ARBA" id="ARBA00022679"/>
    </source>
</evidence>
<organism evidence="7">
    <name type="scientific">Rhizophora mucronata</name>
    <name type="common">Asiatic mangrove</name>
    <dbReference type="NCBI Taxonomy" id="61149"/>
    <lineage>
        <taxon>Eukaryota</taxon>
        <taxon>Viridiplantae</taxon>
        <taxon>Streptophyta</taxon>
        <taxon>Embryophyta</taxon>
        <taxon>Tracheophyta</taxon>
        <taxon>Spermatophyta</taxon>
        <taxon>Magnoliopsida</taxon>
        <taxon>eudicotyledons</taxon>
        <taxon>Gunneridae</taxon>
        <taxon>Pentapetalae</taxon>
        <taxon>rosids</taxon>
        <taxon>fabids</taxon>
        <taxon>Malpighiales</taxon>
        <taxon>Rhizophoraceae</taxon>
        <taxon>Rhizophora</taxon>
    </lineage>
</organism>
<dbReference type="SUPFAM" id="SSF47616">
    <property type="entry name" value="GST C-terminal domain-like"/>
    <property type="match status" value="1"/>
</dbReference>
<dbReference type="InterPro" id="IPR045073">
    <property type="entry name" value="Omega/Tau-like"/>
</dbReference>
<dbReference type="SFLD" id="SFLDG01152">
    <property type="entry name" value="Main.3:_Omega-_and_Tau-like"/>
    <property type="match status" value="1"/>
</dbReference>
<dbReference type="SUPFAM" id="SSF52833">
    <property type="entry name" value="Thioredoxin-like"/>
    <property type="match status" value="1"/>
</dbReference>
<dbReference type="Pfam" id="PF02798">
    <property type="entry name" value="GST_N"/>
    <property type="match status" value="1"/>
</dbReference>
<keyword evidence="2 7" id="KW-0808">Transferase</keyword>
<evidence type="ECO:0000259" key="5">
    <source>
        <dbReference type="PROSITE" id="PS50404"/>
    </source>
</evidence>
<dbReference type="EC" id="2.5.1.18" evidence="1"/>
<name>A0A2P2KYK6_RHIMU</name>
<dbReference type="Gene3D" id="3.40.30.10">
    <property type="entry name" value="Glutaredoxin"/>
    <property type="match status" value="1"/>
</dbReference>
<dbReference type="Pfam" id="PF00043">
    <property type="entry name" value="GST_C"/>
    <property type="match status" value="1"/>
</dbReference>
<dbReference type="CDD" id="cd03185">
    <property type="entry name" value="GST_C_Tau"/>
    <property type="match status" value="1"/>
</dbReference>
<protein>
    <recommendedName>
        <fullName evidence="1">glutathione transferase</fullName>
        <ecNumber evidence="1">2.5.1.18</ecNumber>
    </recommendedName>
</protein>
<evidence type="ECO:0000256" key="3">
    <source>
        <dbReference type="ARBA" id="ARBA00047960"/>
    </source>
</evidence>
<comment type="similarity">
    <text evidence="4">Belongs to the GST superfamily.</text>
</comment>
<evidence type="ECO:0000259" key="6">
    <source>
        <dbReference type="PROSITE" id="PS50405"/>
    </source>
</evidence>
<dbReference type="EMBL" id="GGEC01030318">
    <property type="protein sequence ID" value="MBX10802.1"/>
    <property type="molecule type" value="Transcribed_RNA"/>
</dbReference>
<evidence type="ECO:0000313" key="7">
    <source>
        <dbReference type="EMBL" id="MBX10802.1"/>
    </source>
</evidence>
<dbReference type="PROSITE" id="PS50404">
    <property type="entry name" value="GST_NTER"/>
    <property type="match status" value="1"/>
</dbReference>
<dbReference type="FunFam" id="1.20.1050.10:FF:000012">
    <property type="entry name" value="Tau class glutathione S-transferase"/>
    <property type="match status" value="1"/>
</dbReference>
<comment type="catalytic activity">
    <reaction evidence="3">
        <text>RX + glutathione = an S-substituted glutathione + a halide anion + H(+)</text>
        <dbReference type="Rhea" id="RHEA:16437"/>
        <dbReference type="ChEBI" id="CHEBI:15378"/>
        <dbReference type="ChEBI" id="CHEBI:16042"/>
        <dbReference type="ChEBI" id="CHEBI:17792"/>
        <dbReference type="ChEBI" id="CHEBI:57925"/>
        <dbReference type="ChEBI" id="CHEBI:90779"/>
        <dbReference type="EC" id="2.5.1.18"/>
    </reaction>
</comment>
<dbReference type="InterPro" id="IPR010987">
    <property type="entry name" value="Glutathione-S-Trfase_C-like"/>
</dbReference>
<dbReference type="SFLD" id="SFLDS00019">
    <property type="entry name" value="Glutathione_Transferase_(cytos"/>
    <property type="match status" value="1"/>
</dbReference>
<dbReference type="SFLD" id="SFLDG00358">
    <property type="entry name" value="Main_(cytGST)"/>
    <property type="match status" value="1"/>
</dbReference>
<feature type="domain" description="GST C-terminal" evidence="6">
    <location>
        <begin position="87"/>
        <end position="209"/>
    </location>
</feature>
<dbReference type="FunFam" id="3.40.30.10:FF:000014">
    <property type="entry name" value="Tau class glutathione S-transferase"/>
    <property type="match status" value="1"/>
</dbReference>
<evidence type="ECO:0000256" key="4">
    <source>
        <dbReference type="RuleBase" id="RU003494"/>
    </source>
</evidence>